<evidence type="ECO:0000313" key="3">
    <source>
        <dbReference type="Proteomes" id="UP001153069"/>
    </source>
</evidence>
<dbReference type="EMBL" id="CAICTM010000033">
    <property type="protein sequence ID" value="CAB9498231.1"/>
    <property type="molecule type" value="Genomic_DNA"/>
</dbReference>
<gene>
    <name evidence="2" type="ORF">SEMRO_33_G021660.1</name>
</gene>
<reference evidence="2" key="1">
    <citation type="submission" date="2020-06" db="EMBL/GenBank/DDBJ databases">
        <authorList>
            <consortium name="Plant Systems Biology data submission"/>
        </authorList>
    </citation>
    <scope>NUCLEOTIDE SEQUENCE</scope>
    <source>
        <strain evidence="2">D6</strain>
    </source>
</reference>
<feature type="chain" id="PRO_5040441980" evidence="1">
    <location>
        <begin position="16"/>
        <end position="305"/>
    </location>
</feature>
<evidence type="ECO:0000313" key="2">
    <source>
        <dbReference type="EMBL" id="CAB9498231.1"/>
    </source>
</evidence>
<keyword evidence="3" id="KW-1185">Reference proteome</keyword>
<protein>
    <submittedName>
        <fullName evidence="2">Uncharacterized protein</fullName>
    </submittedName>
</protein>
<proteinExistence type="predicted"/>
<keyword evidence="1" id="KW-0732">Signal</keyword>
<organism evidence="2 3">
    <name type="scientific">Seminavis robusta</name>
    <dbReference type="NCBI Taxonomy" id="568900"/>
    <lineage>
        <taxon>Eukaryota</taxon>
        <taxon>Sar</taxon>
        <taxon>Stramenopiles</taxon>
        <taxon>Ochrophyta</taxon>
        <taxon>Bacillariophyta</taxon>
        <taxon>Bacillariophyceae</taxon>
        <taxon>Bacillariophycidae</taxon>
        <taxon>Naviculales</taxon>
        <taxon>Naviculaceae</taxon>
        <taxon>Seminavis</taxon>
    </lineage>
</organism>
<feature type="signal peptide" evidence="1">
    <location>
        <begin position="1"/>
        <end position="15"/>
    </location>
</feature>
<comment type="caution">
    <text evidence="2">The sequence shown here is derived from an EMBL/GenBank/DDBJ whole genome shotgun (WGS) entry which is preliminary data.</text>
</comment>
<dbReference type="AlphaFoldDB" id="A0A9N8DAE7"/>
<dbReference type="Proteomes" id="UP001153069">
    <property type="component" value="Unassembled WGS sequence"/>
</dbReference>
<name>A0A9N8DAE7_9STRA</name>
<evidence type="ECO:0000256" key="1">
    <source>
        <dbReference type="SAM" id="SignalP"/>
    </source>
</evidence>
<accession>A0A9N8DAE7</accession>
<sequence>MIAFILFLLSGGAAAQANGNGNGNDGNSPDVIVVPGLGLANGPPLDTADLDEQYKGNGVYLIGEDVADDVLETIVGDFPDYEDIPSIEDLPDTEEYREETLNSTQFAGDGGLRKSAANARKVPYGERKLQLSHWSGWVSDGWGGADCPNSTAREADQWYFANGMACRGSWCDDVQLGCTMRFTGRPKCTATAGCNYTHLMGWQQAVYYTNWMSEEGPGTLGCPNGHFVTEVFCSGDFCDDLSFKCEKWSYSLGHTGCWWGGRYSEEGDGARHYAGDNYMLAGIQCSGSYCDTKRNLYCASVKPSR</sequence>